<proteinExistence type="predicted"/>
<sequence>MRFALIENQDRIRQAVRGIRSMFRADDKLKS</sequence>
<dbReference type="EMBL" id="RBUA01000502">
    <property type="protein sequence ID" value="RMU59924.1"/>
    <property type="molecule type" value="Genomic_DNA"/>
</dbReference>
<dbReference type="Proteomes" id="UP000280395">
    <property type="component" value="Unassembled WGS sequence"/>
</dbReference>
<reference evidence="1 2" key="1">
    <citation type="submission" date="2018-08" db="EMBL/GenBank/DDBJ databases">
        <title>Recombination of ecologically and evolutionarily significant loci maintains genetic cohesion in the Pseudomonas syringae species complex.</title>
        <authorList>
            <person name="Dillon M."/>
            <person name="Thakur S."/>
            <person name="Almeida R.N.D."/>
            <person name="Weir B.S."/>
            <person name="Guttman D.S."/>
        </authorList>
    </citation>
    <scope>NUCLEOTIDE SEQUENCE [LARGE SCALE GENOMIC DNA]</scope>
    <source>
        <strain evidence="1 2">ICMP 14479</strain>
    </source>
</reference>
<evidence type="ECO:0000313" key="2">
    <source>
        <dbReference type="Proteomes" id="UP000280395"/>
    </source>
</evidence>
<dbReference type="AlphaFoldDB" id="A0A3M5VQ92"/>
<evidence type="ECO:0000313" key="1">
    <source>
        <dbReference type="EMBL" id="RMU59924.1"/>
    </source>
</evidence>
<organism evidence="1 2">
    <name type="scientific">Pseudomonas syringae pv. avii</name>
    <dbReference type="NCBI Taxonomy" id="663959"/>
    <lineage>
        <taxon>Bacteria</taxon>
        <taxon>Pseudomonadati</taxon>
        <taxon>Pseudomonadota</taxon>
        <taxon>Gammaproteobacteria</taxon>
        <taxon>Pseudomonadales</taxon>
        <taxon>Pseudomonadaceae</taxon>
        <taxon>Pseudomonas</taxon>
        <taxon>Pseudomonas syringae</taxon>
    </lineage>
</organism>
<gene>
    <name evidence="1" type="ORF">ALP29_201193</name>
</gene>
<name>A0A3M5VQ92_PSESX</name>
<accession>A0A3M5VQ92</accession>
<comment type="caution">
    <text evidence="1">The sequence shown here is derived from an EMBL/GenBank/DDBJ whole genome shotgun (WGS) entry which is preliminary data.</text>
</comment>
<protein>
    <submittedName>
        <fullName evidence="1">Uncharacterized protein</fullName>
    </submittedName>
</protein>